<dbReference type="Proteomes" id="UP000805193">
    <property type="component" value="Unassembled WGS sequence"/>
</dbReference>
<proteinExistence type="predicted"/>
<reference evidence="1 2" key="1">
    <citation type="journal article" date="2020" name="Cell">
        <title>Large-Scale Comparative Analyses of Tick Genomes Elucidate Their Genetic Diversity and Vector Capacities.</title>
        <authorList>
            <consortium name="Tick Genome and Microbiome Consortium (TIGMIC)"/>
            <person name="Jia N."/>
            <person name="Wang J."/>
            <person name="Shi W."/>
            <person name="Du L."/>
            <person name="Sun Y."/>
            <person name="Zhan W."/>
            <person name="Jiang J.F."/>
            <person name="Wang Q."/>
            <person name="Zhang B."/>
            <person name="Ji P."/>
            <person name="Bell-Sakyi L."/>
            <person name="Cui X.M."/>
            <person name="Yuan T.T."/>
            <person name="Jiang B.G."/>
            <person name="Yang W.F."/>
            <person name="Lam T.T."/>
            <person name="Chang Q.C."/>
            <person name="Ding S.J."/>
            <person name="Wang X.J."/>
            <person name="Zhu J.G."/>
            <person name="Ruan X.D."/>
            <person name="Zhao L."/>
            <person name="Wei J.T."/>
            <person name="Ye R.Z."/>
            <person name="Que T.C."/>
            <person name="Du C.H."/>
            <person name="Zhou Y.H."/>
            <person name="Cheng J.X."/>
            <person name="Dai P.F."/>
            <person name="Guo W.B."/>
            <person name="Han X.H."/>
            <person name="Huang E.J."/>
            <person name="Li L.F."/>
            <person name="Wei W."/>
            <person name="Gao Y.C."/>
            <person name="Liu J.Z."/>
            <person name="Shao H.Z."/>
            <person name="Wang X."/>
            <person name="Wang C.C."/>
            <person name="Yang T.C."/>
            <person name="Huo Q.B."/>
            <person name="Li W."/>
            <person name="Chen H.Y."/>
            <person name="Chen S.E."/>
            <person name="Zhou L.G."/>
            <person name="Ni X.B."/>
            <person name="Tian J.H."/>
            <person name="Sheng Y."/>
            <person name="Liu T."/>
            <person name="Pan Y.S."/>
            <person name="Xia L.Y."/>
            <person name="Li J."/>
            <person name="Zhao F."/>
            <person name="Cao W.C."/>
        </authorList>
    </citation>
    <scope>NUCLEOTIDE SEQUENCE [LARGE SCALE GENOMIC DNA]</scope>
    <source>
        <strain evidence="1">Iper-2018</strain>
    </source>
</reference>
<organism evidence="1 2">
    <name type="scientific">Ixodes persulcatus</name>
    <name type="common">Taiga tick</name>
    <dbReference type="NCBI Taxonomy" id="34615"/>
    <lineage>
        <taxon>Eukaryota</taxon>
        <taxon>Metazoa</taxon>
        <taxon>Ecdysozoa</taxon>
        <taxon>Arthropoda</taxon>
        <taxon>Chelicerata</taxon>
        <taxon>Arachnida</taxon>
        <taxon>Acari</taxon>
        <taxon>Parasitiformes</taxon>
        <taxon>Ixodida</taxon>
        <taxon>Ixodoidea</taxon>
        <taxon>Ixodidae</taxon>
        <taxon>Ixodinae</taxon>
        <taxon>Ixodes</taxon>
    </lineage>
</organism>
<dbReference type="EMBL" id="JABSTQ010001254">
    <property type="protein sequence ID" value="KAG0444910.1"/>
    <property type="molecule type" value="Genomic_DNA"/>
</dbReference>
<comment type="caution">
    <text evidence="1">The sequence shown here is derived from an EMBL/GenBank/DDBJ whole genome shotgun (WGS) entry which is preliminary data.</text>
</comment>
<protein>
    <submittedName>
        <fullName evidence="1">Uncharacterized protein</fullName>
    </submittedName>
</protein>
<evidence type="ECO:0000313" key="2">
    <source>
        <dbReference type="Proteomes" id="UP000805193"/>
    </source>
</evidence>
<keyword evidence="2" id="KW-1185">Reference proteome</keyword>
<sequence>MTAQRTSATPQRTSATPQAASPLVNVAGSSSSADRIDERKESADVTKSSLVEKSVTSRKPNLFDVNLANKEDDHDPEHVIMATKVLLKLAALTTCGKCGMATVELLKRGERQYCLAVKLALK</sequence>
<accession>A0AC60QYZ1</accession>
<gene>
    <name evidence="1" type="ORF">HPB47_013236</name>
</gene>
<evidence type="ECO:0000313" key="1">
    <source>
        <dbReference type="EMBL" id="KAG0444910.1"/>
    </source>
</evidence>
<name>A0AC60QYZ1_IXOPE</name>